<feature type="chain" id="PRO_5013144092" description="Secreted protein" evidence="2">
    <location>
        <begin position="20"/>
        <end position="120"/>
    </location>
</feature>
<feature type="signal peptide" evidence="2">
    <location>
        <begin position="1"/>
        <end position="19"/>
    </location>
</feature>
<reference evidence="3" key="1">
    <citation type="journal article" date="2018" name="PLoS Negl. Trop. Dis.">
        <title>An insight into the salivary gland and fat body transcriptome of Panstrongylus lignarius (Hemiptera: Heteroptera), the main vector of Chagas disease in Peru.</title>
        <authorList>
            <person name="Nevoa J.C."/>
            <person name="Mendes M.T."/>
            <person name="da Silva M.V."/>
            <person name="Soares S.C."/>
            <person name="Oliveira C.J.F."/>
            <person name="Ribeiro J.M.C."/>
        </authorList>
    </citation>
    <scope>NUCLEOTIDE SEQUENCE</scope>
</reference>
<keyword evidence="1" id="KW-1133">Transmembrane helix</keyword>
<dbReference type="EMBL" id="GFTR01002024">
    <property type="protein sequence ID" value="JAW14402.1"/>
    <property type="molecule type" value="Transcribed_RNA"/>
</dbReference>
<evidence type="ECO:0008006" key="4">
    <source>
        <dbReference type="Google" id="ProtNLM"/>
    </source>
</evidence>
<organism evidence="3">
    <name type="scientific">Panstrongylus lignarius</name>
    <dbReference type="NCBI Taxonomy" id="156445"/>
    <lineage>
        <taxon>Eukaryota</taxon>
        <taxon>Metazoa</taxon>
        <taxon>Ecdysozoa</taxon>
        <taxon>Arthropoda</taxon>
        <taxon>Hexapoda</taxon>
        <taxon>Insecta</taxon>
        <taxon>Pterygota</taxon>
        <taxon>Neoptera</taxon>
        <taxon>Paraneoptera</taxon>
        <taxon>Hemiptera</taxon>
        <taxon>Heteroptera</taxon>
        <taxon>Panheteroptera</taxon>
        <taxon>Cimicomorpha</taxon>
        <taxon>Reduviidae</taxon>
        <taxon>Triatominae</taxon>
        <taxon>Panstrongylus</taxon>
    </lineage>
</organism>
<proteinExistence type="predicted"/>
<keyword evidence="1" id="KW-0812">Transmembrane</keyword>
<evidence type="ECO:0000313" key="3">
    <source>
        <dbReference type="EMBL" id="JAW14402.1"/>
    </source>
</evidence>
<name>A0A224Y0F6_9HEMI</name>
<dbReference type="AlphaFoldDB" id="A0A224Y0F6"/>
<protein>
    <recommendedName>
        <fullName evidence="4">Secreted protein</fullName>
    </recommendedName>
</protein>
<feature type="transmembrane region" description="Helical" evidence="1">
    <location>
        <begin position="95"/>
        <end position="116"/>
    </location>
</feature>
<keyword evidence="1" id="KW-0472">Membrane</keyword>
<sequence>MFNVSLTILLLLAVTTIDCLQISKNAPKVTTSIEKNAFYETFKLCLFKMKQDQFDNYLHYVKSSQLNENFIKLVNWLELIDCNEQINHNESNKQIIFALNWTINVILLFALAYIVVKSKV</sequence>
<evidence type="ECO:0000256" key="1">
    <source>
        <dbReference type="SAM" id="Phobius"/>
    </source>
</evidence>
<keyword evidence="2" id="KW-0732">Signal</keyword>
<accession>A0A224Y0F6</accession>
<evidence type="ECO:0000256" key="2">
    <source>
        <dbReference type="SAM" id="SignalP"/>
    </source>
</evidence>